<dbReference type="PANTHER" id="PTHR42735">
    <property type="match status" value="1"/>
</dbReference>
<keyword evidence="12 15" id="KW-0456">Lyase</keyword>
<dbReference type="Gene3D" id="3.90.1150.10">
    <property type="entry name" value="Aspartate Aminotransferase, domain 1"/>
    <property type="match status" value="1"/>
</dbReference>
<dbReference type="Gene3D" id="3.40.640.10">
    <property type="entry name" value="Type I PLP-dependent aspartate aminotransferase-like (Major domain)"/>
    <property type="match status" value="1"/>
</dbReference>
<evidence type="ECO:0000256" key="2">
    <source>
        <dbReference type="ARBA" id="ARBA00004389"/>
    </source>
</evidence>
<evidence type="ECO:0000256" key="14">
    <source>
        <dbReference type="PIRSR" id="PIRSR602129-50"/>
    </source>
</evidence>
<evidence type="ECO:0000256" key="15">
    <source>
        <dbReference type="RuleBase" id="RU000382"/>
    </source>
</evidence>
<dbReference type="InterPro" id="IPR050477">
    <property type="entry name" value="GrpII_AminoAcid_Decarb"/>
</dbReference>
<keyword evidence="5" id="KW-0812">Transmembrane</keyword>
<dbReference type="InterPro" id="IPR015421">
    <property type="entry name" value="PyrdxlP-dep_Trfase_major"/>
</dbReference>
<protein>
    <submittedName>
        <fullName evidence="16">Aspartate aminotransferase family protein</fullName>
    </submittedName>
</protein>
<gene>
    <name evidence="16" type="ORF">COW36_20505</name>
</gene>
<reference evidence="16 17" key="1">
    <citation type="submission" date="2017-09" db="EMBL/GenBank/DDBJ databases">
        <title>Depth-based differentiation of microbial function through sediment-hosted aquifers and enrichment of novel symbionts in the deep terrestrial subsurface.</title>
        <authorList>
            <person name="Probst A.J."/>
            <person name="Ladd B."/>
            <person name="Jarett J.K."/>
            <person name="Geller-Mcgrath D.E."/>
            <person name="Sieber C.M."/>
            <person name="Emerson J.B."/>
            <person name="Anantharaman K."/>
            <person name="Thomas B.C."/>
            <person name="Malmstrom R."/>
            <person name="Stieglmeier M."/>
            <person name="Klingl A."/>
            <person name="Woyke T."/>
            <person name="Ryan C.M."/>
            <person name="Banfield J.F."/>
        </authorList>
    </citation>
    <scope>NUCLEOTIDE SEQUENCE [LARGE SCALE GENOMIC DNA]</scope>
    <source>
        <strain evidence="16">CG17_big_fil_post_rev_8_21_14_2_50_48_46</strain>
    </source>
</reference>
<evidence type="ECO:0000256" key="8">
    <source>
        <dbReference type="ARBA" id="ARBA00022919"/>
    </source>
</evidence>
<dbReference type="GO" id="GO:0008483">
    <property type="term" value="F:transaminase activity"/>
    <property type="evidence" value="ECO:0007669"/>
    <property type="project" value="UniProtKB-KW"/>
</dbReference>
<evidence type="ECO:0000256" key="6">
    <source>
        <dbReference type="ARBA" id="ARBA00022824"/>
    </source>
</evidence>
<comment type="subcellular location">
    <subcellularLocation>
        <location evidence="2">Endoplasmic reticulum membrane</location>
        <topology evidence="2">Single-pass membrane protein</topology>
    </subcellularLocation>
</comment>
<dbReference type="InterPro" id="IPR015422">
    <property type="entry name" value="PyrdxlP-dep_Trfase_small"/>
</dbReference>
<evidence type="ECO:0000256" key="4">
    <source>
        <dbReference type="ARBA" id="ARBA00004991"/>
    </source>
</evidence>
<evidence type="ECO:0000256" key="12">
    <source>
        <dbReference type="ARBA" id="ARBA00023239"/>
    </source>
</evidence>
<evidence type="ECO:0000256" key="7">
    <source>
        <dbReference type="ARBA" id="ARBA00022898"/>
    </source>
</evidence>
<comment type="similarity">
    <text evidence="13">Belongs to the group II decarboxylase family. Sphingosine-1-phosphate lyase subfamily.</text>
</comment>
<proteinExistence type="inferred from homology"/>
<sequence length="502" mass="55747">MPRKPAMTSSSFQLPKSGRTKADLFQDMHKIKEKDVNWKEGKVFSLVFYAGEDILEVLKEAHQMFMSENGLNPGAFPSLRKFEAEVVAMVAGLLNGDSEVVGNMTTGGTESILLAVKTARDYALSRFPDLREPEIVLPLSAHPAFEKACHYFNLKPVHIPLRDDYRVDISAFQRALSSKTVLGVGSAPAYPHGVMDPIEELSEICRSREIPFHVDACVGGLMLPFVRKLGYPIREFDFRLPGVTSISADLHKYGYAAKGASTVLYRSAELWRHQFYVYTDWPGGIYPSPTMTGTRAGGTIAAAWAVMNYLGEEGYLRIAKEVMEATRWLMQEVNKIEGLHVISNPEMSIFAIGSEELDIYAVGDEMTVRGWHLDRQQNPACLHMTVNHGHVQSTRQFIADLEASVAAARKLSWSNVSSKVQVSLVRGLSRLLPEKVFSQVLSKSNSAGPKGGQVPKRTAAMYGMIGSLPNRGDVEEMVLDFMETTYRPDPPEGKKTRKKPTK</sequence>
<keyword evidence="7 14" id="KW-0663">Pyridoxal phosphate</keyword>
<evidence type="ECO:0000256" key="11">
    <source>
        <dbReference type="ARBA" id="ARBA00023136"/>
    </source>
</evidence>
<comment type="pathway">
    <text evidence="4">Sphingolipid metabolism.</text>
</comment>
<dbReference type="Pfam" id="PF00282">
    <property type="entry name" value="Pyridoxal_deC"/>
    <property type="match status" value="1"/>
</dbReference>
<dbReference type="Gene3D" id="6.10.140.2150">
    <property type="match status" value="1"/>
</dbReference>
<comment type="caution">
    <text evidence="16">The sequence shown here is derived from an EMBL/GenBank/DDBJ whole genome shotgun (WGS) entry which is preliminary data.</text>
</comment>
<dbReference type="GO" id="GO:0008117">
    <property type="term" value="F:sphinganine-1-phosphate aldolase activity"/>
    <property type="evidence" value="ECO:0007669"/>
    <property type="project" value="TreeGrafter"/>
</dbReference>
<dbReference type="FunFam" id="3.40.640.10:FF:000020">
    <property type="entry name" value="sphingosine-1-phosphate lyase 1"/>
    <property type="match status" value="1"/>
</dbReference>
<evidence type="ECO:0000256" key="13">
    <source>
        <dbReference type="ARBA" id="ARBA00038302"/>
    </source>
</evidence>
<evidence type="ECO:0000256" key="1">
    <source>
        <dbReference type="ARBA" id="ARBA00001933"/>
    </source>
</evidence>
<name>A0A2M7FZG2_9BACT</name>
<dbReference type="InterPro" id="IPR015424">
    <property type="entry name" value="PyrdxlP-dep_Trfase"/>
</dbReference>
<dbReference type="GO" id="GO:0030170">
    <property type="term" value="F:pyridoxal phosphate binding"/>
    <property type="evidence" value="ECO:0007669"/>
    <property type="project" value="InterPro"/>
</dbReference>
<evidence type="ECO:0000313" key="16">
    <source>
        <dbReference type="EMBL" id="PIW14787.1"/>
    </source>
</evidence>
<dbReference type="GO" id="GO:0030149">
    <property type="term" value="P:sphingolipid catabolic process"/>
    <property type="evidence" value="ECO:0007669"/>
    <property type="project" value="TreeGrafter"/>
</dbReference>
<dbReference type="GO" id="GO:0016020">
    <property type="term" value="C:membrane"/>
    <property type="evidence" value="ECO:0007669"/>
    <property type="project" value="GOC"/>
</dbReference>
<accession>A0A2M7FZG2</accession>
<comment type="cofactor">
    <cofactor evidence="1 14 15">
        <name>pyridoxal 5'-phosphate</name>
        <dbReference type="ChEBI" id="CHEBI:597326"/>
    </cofactor>
</comment>
<keyword evidence="9" id="KW-1133">Transmembrane helix</keyword>
<evidence type="ECO:0000256" key="5">
    <source>
        <dbReference type="ARBA" id="ARBA00022692"/>
    </source>
</evidence>
<evidence type="ECO:0000256" key="3">
    <source>
        <dbReference type="ARBA" id="ARBA00004760"/>
    </source>
</evidence>
<keyword evidence="10" id="KW-0443">Lipid metabolism</keyword>
<keyword evidence="16" id="KW-0808">Transferase</keyword>
<keyword evidence="6" id="KW-0256">Endoplasmic reticulum</keyword>
<keyword evidence="11" id="KW-0472">Membrane</keyword>
<comment type="pathway">
    <text evidence="3">Lipid metabolism; sphingolipid metabolism.</text>
</comment>
<organism evidence="16 17">
    <name type="scientific">bacterium (Candidatus Blackallbacteria) CG17_big_fil_post_rev_8_21_14_2_50_48_46</name>
    <dbReference type="NCBI Taxonomy" id="2014261"/>
    <lineage>
        <taxon>Bacteria</taxon>
        <taxon>Candidatus Blackallbacteria</taxon>
    </lineage>
</organism>
<dbReference type="GO" id="GO:0019752">
    <property type="term" value="P:carboxylic acid metabolic process"/>
    <property type="evidence" value="ECO:0007669"/>
    <property type="project" value="InterPro"/>
</dbReference>
<dbReference type="SUPFAM" id="SSF53383">
    <property type="entry name" value="PLP-dependent transferases"/>
    <property type="match status" value="1"/>
</dbReference>
<dbReference type="Proteomes" id="UP000231019">
    <property type="component" value="Unassembled WGS sequence"/>
</dbReference>
<keyword evidence="16" id="KW-0032">Aminotransferase</keyword>
<dbReference type="EMBL" id="PFFQ01000056">
    <property type="protein sequence ID" value="PIW14787.1"/>
    <property type="molecule type" value="Genomic_DNA"/>
</dbReference>
<dbReference type="AlphaFoldDB" id="A0A2M7FZG2"/>
<dbReference type="PANTHER" id="PTHR42735:SF6">
    <property type="entry name" value="SPHINGOSINE-1-PHOSPHATE LYASE 1"/>
    <property type="match status" value="1"/>
</dbReference>
<evidence type="ECO:0000313" key="17">
    <source>
        <dbReference type="Proteomes" id="UP000231019"/>
    </source>
</evidence>
<evidence type="ECO:0000256" key="9">
    <source>
        <dbReference type="ARBA" id="ARBA00022989"/>
    </source>
</evidence>
<keyword evidence="8" id="KW-0746">Sphingolipid metabolism</keyword>
<evidence type="ECO:0000256" key="10">
    <source>
        <dbReference type="ARBA" id="ARBA00023098"/>
    </source>
</evidence>
<dbReference type="InterPro" id="IPR002129">
    <property type="entry name" value="PyrdxlP-dep_de-COase"/>
</dbReference>
<feature type="modified residue" description="N6-(pyridoxal phosphate)lysine" evidence="14">
    <location>
        <position position="252"/>
    </location>
</feature>